<organism evidence="1 2">
    <name type="scientific">Fundicoccus culcitae</name>
    <dbReference type="NCBI Taxonomy" id="2969821"/>
    <lineage>
        <taxon>Bacteria</taxon>
        <taxon>Bacillati</taxon>
        <taxon>Bacillota</taxon>
        <taxon>Bacilli</taxon>
        <taxon>Lactobacillales</taxon>
        <taxon>Aerococcaceae</taxon>
        <taxon>Fundicoccus</taxon>
    </lineage>
</organism>
<evidence type="ECO:0000313" key="1">
    <source>
        <dbReference type="EMBL" id="UUX32910.1"/>
    </source>
</evidence>
<name>A0ABY5P3B2_9LACT</name>
<dbReference type="Proteomes" id="UP001315967">
    <property type="component" value="Chromosome"/>
</dbReference>
<dbReference type="RefSeq" id="WP_313792413.1">
    <property type="nucleotide sequence ID" value="NZ_CP102453.1"/>
</dbReference>
<accession>A0ABY5P3B2</accession>
<sequence length="62" mass="7194">MKSENPWEATFLEGWLEKAKDYPTKALLTVAVKQLYPEQKNRLEKQQGLLDGSAWSPDSWKN</sequence>
<keyword evidence="2" id="KW-1185">Reference proteome</keyword>
<evidence type="ECO:0000313" key="2">
    <source>
        <dbReference type="Proteomes" id="UP001315967"/>
    </source>
</evidence>
<evidence type="ECO:0008006" key="3">
    <source>
        <dbReference type="Google" id="ProtNLM"/>
    </source>
</evidence>
<protein>
    <recommendedName>
        <fullName evidence="3">Transposase</fullName>
    </recommendedName>
</protein>
<gene>
    <name evidence="1" type="ORF">NRE15_08250</name>
</gene>
<proteinExistence type="predicted"/>
<dbReference type="EMBL" id="CP102453">
    <property type="protein sequence ID" value="UUX32910.1"/>
    <property type="molecule type" value="Genomic_DNA"/>
</dbReference>
<reference evidence="1 2" key="1">
    <citation type="submission" date="2022-08" db="EMBL/GenBank/DDBJ databases">
        <title>Aerococcaceae sp. nov isolated from spoiled eye mask.</title>
        <authorList>
            <person name="Zhou G."/>
            <person name="Xie X.-B."/>
            <person name="Shi Q.-S."/>
            <person name="Wang Y.-S."/>
            <person name="Wen X."/>
            <person name="Peng H."/>
            <person name="Yang X.-J."/>
            <person name="Tao H.-B."/>
            <person name="Huang X.-M."/>
        </authorList>
    </citation>
    <scope>NUCLEOTIDE SEQUENCE [LARGE SCALE GENOMIC DNA]</scope>
    <source>
        <strain evidence="2">DM20194951</strain>
    </source>
</reference>